<evidence type="ECO:0000313" key="2">
    <source>
        <dbReference type="EMBL" id="VVC03545.1"/>
    </source>
</evidence>
<protein>
    <submittedName>
        <fullName evidence="2">Uncharacterized protein</fullName>
    </submittedName>
</protein>
<dbReference type="EMBL" id="CABMJJ010000007">
    <property type="protein sequence ID" value="VVC03545.1"/>
    <property type="molecule type" value="Genomic_DNA"/>
</dbReference>
<comment type="caution">
    <text evidence="2">The sequence shown here is derived from an EMBL/GenBank/DDBJ whole genome shotgun (WGS) entry which is preliminary data.</text>
</comment>
<keyword evidence="1" id="KW-1133">Transmembrane helix</keyword>
<accession>A0A5E4LNF0</accession>
<sequence length="415" mass="46223">MMKKFLLLFLCLLPFILAVDADPDSLQNYYNNFKGNLSAEIDSFVDATAAGASTVPGVLNAFKASDCSDHWINGMFGMSGVGTIISLWLLPATTVGLLVLFAITGLYMFGQIMNAPNLTQIAKDEAFQTGLTFLRVLIVAGTLMASNFWYGLSTAGSTDRIYGNPNIYEDPSQPQAIEAAMAFSRLMVGDMINHYSMLLMYNMVIHTVYSSTMWFGVTWRAMYSFNLGPVLKPIIDIIGTALQFLSLGISEWLLHIVTLCFIKKWMWGLFIPMGMLLRALPQTRNAGEAILALSFALAIFYPFMFVFDYEVHKIMKLTIIDPQQAMDSFFQRSGVLNVFGSVVVMMLLMSGVFIQFFLGSALSLAFELIKGAVYYVVIMSIFMPFINIFVTLTSAKETAEFFKADVNFLAFLKII</sequence>
<evidence type="ECO:0000313" key="3">
    <source>
        <dbReference type="Proteomes" id="UP000789941"/>
    </source>
</evidence>
<feature type="transmembrane region" description="Helical" evidence="1">
    <location>
        <begin position="289"/>
        <end position="307"/>
    </location>
</feature>
<reference evidence="2 3" key="1">
    <citation type="submission" date="2019-08" db="EMBL/GenBank/DDBJ databases">
        <authorList>
            <person name="Vazquez-Campos X."/>
        </authorList>
    </citation>
    <scope>NUCLEOTIDE SEQUENCE [LARGE SCALE GENOMIC DNA]</scope>
    <source>
        <strain evidence="2">LFW-283_2</strain>
    </source>
</reference>
<keyword evidence="1" id="KW-0812">Transmembrane</keyword>
<feature type="transmembrane region" description="Helical" evidence="1">
    <location>
        <begin position="195"/>
        <end position="217"/>
    </location>
</feature>
<proteinExistence type="predicted"/>
<organism evidence="2 3">
    <name type="scientific">Candidatus Bilamarchaeum dharawalense</name>
    <dbReference type="NCBI Taxonomy" id="2885759"/>
    <lineage>
        <taxon>Archaea</taxon>
        <taxon>Candidatus Micrarchaeota</taxon>
        <taxon>Candidatus Micrarchaeia</taxon>
        <taxon>Candidatus Anstonellales</taxon>
        <taxon>Candidatus Bilamarchaeaceae</taxon>
        <taxon>Candidatus Bilamarchaeum</taxon>
    </lineage>
</organism>
<feature type="transmembrane region" description="Helical" evidence="1">
    <location>
        <begin position="372"/>
        <end position="392"/>
    </location>
</feature>
<dbReference type="Proteomes" id="UP000789941">
    <property type="component" value="Unassembled WGS sequence"/>
</dbReference>
<name>A0A5E4LNF0_9ARCH</name>
<feature type="transmembrane region" description="Helical" evidence="1">
    <location>
        <begin position="252"/>
        <end position="277"/>
    </location>
</feature>
<feature type="transmembrane region" description="Helical" evidence="1">
    <location>
        <begin position="338"/>
        <end position="365"/>
    </location>
</feature>
<evidence type="ECO:0000256" key="1">
    <source>
        <dbReference type="SAM" id="Phobius"/>
    </source>
</evidence>
<gene>
    <name evidence="2" type="ORF">LFW2832_00430</name>
</gene>
<keyword evidence="1" id="KW-0472">Membrane</keyword>
<feature type="transmembrane region" description="Helical" evidence="1">
    <location>
        <begin position="85"/>
        <end position="109"/>
    </location>
</feature>
<feature type="transmembrane region" description="Helical" evidence="1">
    <location>
        <begin position="130"/>
        <end position="150"/>
    </location>
</feature>
<dbReference type="AlphaFoldDB" id="A0A5E4LNF0"/>